<keyword evidence="13" id="KW-1185">Reference proteome</keyword>
<dbReference type="Gene3D" id="3.40.50.1370">
    <property type="entry name" value="Aspartate/ornithine carbamoyltransferase"/>
    <property type="match status" value="2"/>
</dbReference>
<dbReference type="Proteomes" id="UP001107558">
    <property type="component" value="Chromosome 1"/>
</dbReference>
<dbReference type="InterPro" id="IPR002082">
    <property type="entry name" value="Asp_carbamoyltransf"/>
</dbReference>
<sequence>MKSTERTDKNLIEIICRVEAVQWTFDEINSESGELHHLAAFLADKKIELVICLPMRGGGARRVSSFMTHGYRTRRLAVDYSIPLVTDVKCTKLLVEAMRLSGRAPPMKTHTDCMTSRQMIKLPGFIDVHVHLREPGATHKEDFASGTAAALAGGITLVCAMPNTNPAIVNQQNFSLFKECAKNGARCDYALFVGASSDNYHQICELAPEAAALKMYLNETFTTLKLNDMTVWEKHLSNWPKHAPLCVHAEKQATAAIILLANLIDRPIHVCHVARKEEIQIIKTAKERGMKITCEVCPHHLFLSTKDLSRIGYGRGEVRPILCSPEDQQALWDNMDIIDCFATDHAPHTIEEKDSEKPPPGFPGLETILPLLLTAVNDGRLTMDDLINKFYKNPRKIFSLPEQHNTYVEVDMDEEWIIPNVLTHSKAKWTPFAGMKVKGCVSRVVLRGEVAFVDGEVLVEPGFGQNVRQWRTRMTDEERLSLGSCEKINASFEHLDEELQVKIPDAATSKLPSYYSALSPLPRTRLDSAGSQLYKDYIPESFGRSFSKNMNGKHILSVDMFTSKDQLRDIFDLAKTFKASVQKKGWFDEVLRGKVMASCFYEVSTRTCCSFAAAMQRLGGRVIYMDETSSSVKKGETLEDSIAVMSGYADVVVLRHPEVGAMARAADVSQKPVINAGDGIGEHPTQALLDVFTIREEFGTVKGLTITMVGDLKHGRTVHSLARLLTLYDVSINYVSPASLAMPEKVIKFVASKGISQHFYTSLDEILPETDVLYMTRIQKERFSNEEEYKSTCGLYVVTPKLMTRAKPKMIVMHPLPRNDEIDKAFDNDKRAAYFRQAEYGMYVRMSILAMVLGFEGFKATRK</sequence>
<dbReference type="FunFam" id="3.40.50.1370:FF:000005">
    <property type="entry name" value="CAD protein-like isoform X1"/>
    <property type="match status" value="1"/>
</dbReference>
<dbReference type="FunFam" id="3.40.50.1370:FF:000002">
    <property type="entry name" value="Aspartate carbamoyltransferase 2"/>
    <property type="match status" value="1"/>
</dbReference>
<comment type="cofactor">
    <cofactor evidence="1">
        <name>Zn(2+)</name>
        <dbReference type="ChEBI" id="CHEBI:29105"/>
    </cofactor>
</comment>
<comment type="caution">
    <text evidence="12">The sequence shown here is derived from an EMBL/GenBank/DDBJ whole genome shotgun (WGS) entry which is preliminary data.</text>
</comment>
<dbReference type="InterPro" id="IPR006680">
    <property type="entry name" value="Amidohydro-rel"/>
</dbReference>
<evidence type="ECO:0000256" key="9">
    <source>
        <dbReference type="ARBA" id="ARBA00043884"/>
    </source>
</evidence>
<evidence type="ECO:0000256" key="8">
    <source>
        <dbReference type="ARBA" id="ARBA00022975"/>
    </source>
</evidence>
<dbReference type="PRINTS" id="PR00100">
    <property type="entry name" value="AOTCASE"/>
</dbReference>
<gene>
    <name evidence="12" type="ORF">PVAND_013252</name>
</gene>
<dbReference type="PROSITE" id="PS51855">
    <property type="entry name" value="MGS"/>
    <property type="match status" value="1"/>
</dbReference>
<evidence type="ECO:0000256" key="10">
    <source>
        <dbReference type="ARBA" id="ARBA00048859"/>
    </source>
</evidence>
<dbReference type="NCBIfam" id="TIGR00670">
    <property type="entry name" value="asp_carb_tr"/>
    <property type="match status" value="1"/>
</dbReference>
<comment type="function">
    <text evidence="9">Catalyzes the condensation of carbamoyl phosphate and aspartate to form carbamoyl aspartate and inorganic phosphate, the committed step in the de novo pyrimidine nucleotide biosynthesis pathway.</text>
</comment>
<evidence type="ECO:0000313" key="13">
    <source>
        <dbReference type="Proteomes" id="UP001107558"/>
    </source>
</evidence>
<dbReference type="InterPro" id="IPR011059">
    <property type="entry name" value="Metal-dep_hydrolase_composite"/>
</dbReference>
<dbReference type="InterPro" id="IPR006130">
    <property type="entry name" value="Asp/Orn_carbamoylTrfase"/>
</dbReference>
<dbReference type="PANTHER" id="PTHR45753:SF6">
    <property type="entry name" value="ASPARTATE CARBAMOYLTRANSFERASE"/>
    <property type="match status" value="1"/>
</dbReference>
<dbReference type="Pfam" id="PF00185">
    <property type="entry name" value="OTCace"/>
    <property type="match status" value="1"/>
</dbReference>
<dbReference type="InterPro" id="IPR006132">
    <property type="entry name" value="Asp/Orn_carbamoyltranf_P-bd"/>
</dbReference>
<evidence type="ECO:0000313" key="12">
    <source>
        <dbReference type="EMBL" id="KAG5683999.1"/>
    </source>
</evidence>
<comment type="catalytic activity">
    <reaction evidence="10">
        <text>carbamoyl phosphate + L-aspartate = N-carbamoyl-L-aspartate + phosphate + H(+)</text>
        <dbReference type="Rhea" id="RHEA:20013"/>
        <dbReference type="ChEBI" id="CHEBI:15378"/>
        <dbReference type="ChEBI" id="CHEBI:29991"/>
        <dbReference type="ChEBI" id="CHEBI:32814"/>
        <dbReference type="ChEBI" id="CHEBI:43474"/>
        <dbReference type="ChEBI" id="CHEBI:58228"/>
        <dbReference type="EC" id="2.1.3.2"/>
    </reaction>
</comment>
<dbReference type="GO" id="GO:0016812">
    <property type="term" value="F:hydrolase activity, acting on carbon-nitrogen (but not peptide) bonds, in cyclic amides"/>
    <property type="evidence" value="ECO:0007669"/>
    <property type="project" value="InterPro"/>
</dbReference>
<dbReference type="PROSITE" id="PS00097">
    <property type="entry name" value="CARBAMOYLTRANSFERASE"/>
    <property type="match status" value="1"/>
</dbReference>
<dbReference type="InterPro" id="IPR002195">
    <property type="entry name" value="Dihydroorotase_CS"/>
</dbReference>
<evidence type="ECO:0000256" key="5">
    <source>
        <dbReference type="ARBA" id="ARBA00022679"/>
    </source>
</evidence>
<dbReference type="SUPFAM" id="SSF51556">
    <property type="entry name" value="Metallo-dependent hydrolases"/>
    <property type="match status" value="1"/>
</dbReference>
<dbReference type="AlphaFoldDB" id="A0A9J6CQ49"/>
<organism evidence="12 13">
    <name type="scientific">Polypedilum vanderplanki</name>
    <name type="common">Sleeping chironomid midge</name>
    <dbReference type="NCBI Taxonomy" id="319348"/>
    <lineage>
        <taxon>Eukaryota</taxon>
        <taxon>Metazoa</taxon>
        <taxon>Ecdysozoa</taxon>
        <taxon>Arthropoda</taxon>
        <taxon>Hexapoda</taxon>
        <taxon>Insecta</taxon>
        <taxon>Pterygota</taxon>
        <taxon>Neoptera</taxon>
        <taxon>Endopterygota</taxon>
        <taxon>Diptera</taxon>
        <taxon>Nematocera</taxon>
        <taxon>Chironomoidea</taxon>
        <taxon>Chironomidae</taxon>
        <taxon>Chironominae</taxon>
        <taxon>Polypedilum</taxon>
        <taxon>Polypedilum</taxon>
    </lineage>
</organism>
<dbReference type="InterPro" id="IPR036914">
    <property type="entry name" value="MGS-like_dom_sf"/>
</dbReference>
<evidence type="ECO:0000256" key="4">
    <source>
        <dbReference type="ARBA" id="ARBA00013008"/>
    </source>
</evidence>
<dbReference type="InterPro" id="IPR011607">
    <property type="entry name" value="MGS-like_dom"/>
</dbReference>
<dbReference type="OrthoDB" id="434at2759"/>
<dbReference type="NCBIfam" id="NF002032">
    <property type="entry name" value="PRK00856.1"/>
    <property type="match status" value="1"/>
</dbReference>
<dbReference type="Pfam" id="PF01979">
    <property type="entry name" value="Amidohydro_1"/>
    <property type="match status" value="1"/>
</dbReference>
<keyword evidence="5" id="KW-0808">Transferase</keyword>
<comment type="similarity">
    <text evidence="3">Belongs to the aspartate/ornithine carbamoyltransferase superfamily. ATCase family.</text>
</comment>
<dbReference type="Pfam" id="PF02729">
    <property type="entry name" value="OTCace_N"/>
    <property type="match status" value="1"/>
</dbReference>
<keyword evidence="7" id="KW-0378">Hydrolase</keyword>
<dbReference type="GO" id="GO:0006520">
    <property type="term" value="P:amino acid metabolic process"/>
    <property type="evidence" value="ECO:0007669"/>
    <property type="project" value="InterPro"/>
</dbReference>
<dbReference type="CDD" id="cd01316">
    <property type="entry name" value="CAD_DHOase"/>
    <property type="match status" value="1"/>
</dbReference>
<evidence type="ECO:0000256" key="3">
    <source>
        <dbReference type="ARBA" id="ARBA00008896"/>
    </source>
</evidence>
<name>A0A9J6CQ49_POLVA</name>
<dbReference type="Pfam" id="PF02142">
    <property type="entry name" value="MGS"/>
    <property type="match status" value="1"/>
</dbReference>
<comment type="pathway">
    <text evidence="2">Pyrimidine metabolism; UMP biosynthesis via de novo pathway; (S)-dihydroorotate from bicarbonate: step 2/3.</text>
</comment>
<dbReference type="GO" id="GO:0016597">
    <property type="term" value="F:amino acid binding"/>
    <property type="evidence" value="ECO:0007669"/>
    <property type="project" value="InterPro"/>
</dbReference>
<proteinExistence type="inferred from homology"/>
<dbReference type="FunFam" id="3.40.50.1380:FF:000005">
    <property type="entry name" value="CAD protein-like isoform X1"/>
    <property type="match status" value="1"/>
</dbReference>
<dbReference type="InterPro" id="IPR006131">
    <property type="entry name" value="Asp_carbamoyltransf_Asp/Orn-bd"/>
</dbReference>
<dbReference type="PANTHER" id="PTHR45753">
    <property type="entry name" value="ORNITHINE CARBAMOYLTRANSFERASE, MITOCHONDRIAL"/>
    <property type="match status" value="1"/>
</dbReference>
<protein>
    <recommendedName>
        <fullName evidence="4">aspartate carbamoyltransferase</fullName>
        <ecNumber evidence="4">2.1.3.2</ecNumber>
    </recommendedName>
</protein>
<evidence type="ECO:0000256" key="7">
    <source>
        <dbReference type="ARBA" id="ARBA00022801"/>
    </source>
</evidence>
<dbReference type="PRINTS" id="PR00101">
    <property type="entry name" value="ATCASE"/>
</dbReference>
<dbReference type="GO" id="GO:0004070">
    <property type="term" value="F:aspartate carbamoyltransferase activity"/>
    <property type="evidence" value="ECO:0007669"/>
    <property type="project" value="UniProtKB-EC"/>
</dbReference>
<dbReference type="EC" id="2.1.3.2" evidence="4"/>
<dbReference type="Gene3D" id="3.20.20.140">
    <property type="entry name" value="Metal-dependent hydrolases"/>
    <property type="match status" value="1"/>
</dbReference>
<reference evidence="12" key="1">
    <citation type="submission" date="2021-03" db="EMBL/GenBank/DDBJ databases">
        <title>Chromosome level genome of the anhydrobiotic midge Polypedilum vanderplanki.</title>
        <authorList>
            <person name="Yoshida Y."/>
            <person name="Kikawada T."/>
            <person name="Gusev O."/>
        </authorList>
    </citation>
    <scope>NUCLEOTIDE SEQUENCE</scope>
    <source>
        <strain evidence="12">NIAS01</strain>
        <tissue evidence="12">Whole body or cell culture</tissue>
    </source>
</reference>
<dbReference type="GO" id="GO:0006221">
    <property type="term" value="P:pyrimidine nucleotide biosynthetic process"/>
    <property type="evidence" value="ECO:0007669"/>
    <property type="project" value="UniProtKB-KW"/>
</dbReference>
<dbReference type="Gene3D" id="3.40.50.1380">
    <property type="entry name" value="Methylglyoxal synthase-like domain"/>
    <property type="match status" value="1"/>
</dbReference>
<dbReference type="EMBL" id="JADBJN010000001">
    <property type="protein sequence ID" value="KAG5683999.1"/>
    <property type="molecule type" value="Genomic_DNA"/>
</dbReference>
<dbReference type="InterPro" id="IPR032466">
    <property type="entry name" value="Metal_Hydrolase"/>
</dbReference>
<accession>A0A9J6CQ49</accession>
<dbReference type="SUPFAM" id="SSF52335">
    <property type="entry name" value="Methylglyoxal synthase-like"/>
    <property type="match status" value="1"/>
</dbReference>
<dbReference type="GO" id="GO:0046872">
    <property type="term" value="F:metal ion binding"/>
    <property type="evidence" value="ECO:0007669"/>
    <property type="project" value="UniProtKB-KW"/>
</dbReference>
<feature type="domain" description="MGS-like" evidence="11">
    <location>
        <begin position="1"/>
        <end position="120"/>
    </location>
</feature>
<evidence type="ECO:0000259" key="11">
    <source>
        <dbReference type="PROSITE" id="PS51855"/>
    </source>
</evidence>
<evidence type="ECO:0000256" key="6">
    <source>
        <dbReference type="ARBA" id="ARBA00022723"/>
    </source>
</evidence>
<keyword evidence="6" id="KW-0479">Metal-binding</keyword>
<dbReference type="PROSITE" id="PS00482">
    <property type="entry name" value="DIHYDROOROTASE_1"/>
    <property type="match status" value="1"/>
</dbReference>
<dbReference type="PROSITE" id="PS00483">
    <property type="entry name" value="DIHYDROOROTASE_2"/>
    <property type="match status" value="1"/>
</dbReference>
<dbReference type="SUPFAM" id="SSF53671">
    <property type="entry name" value="Aspartate/ornithine carbamoyltransferase"/>
    <property type="match status" value="1"/>
</dbReference>
<dbReference type="InterPro" id="IPR036901">
    <property type="entry name" value="Asp/Orn_carbamoylTrfase_sf"/>
</dbReference>
<keyword evidence="8" id="KW-0665">Pyrimidine biosynthesis</keyword>
<dbReference type="GO" id="GO:0006207">
    <property type="term" value="P:'de novo' pyrimidine nucleobase biosynthetic process"/>
    <property type="evidence" value="ECO:0007669"/>
    <property type="project" value="InterPro"/>
</dbReference>
<evidence type="ECO:0000256" key="2">
    <source>
        <dbReference type="ARBA" id="ARBA00004852"/>
    </source>
</evidence>
<dbReference type="FunFam" id="3.20.20.140:FF:000015">
    <property type="entry name" value="CAD protein isoform X2"/>
    <property type="match status" value="1"/>
</dbReference>
<dbReference type="HAMAP" id="MF_00001">
    <property type="entry name" value="Asp_carb_tr"/>
    <property type="match status" value="1"/>
</dbReference>
<dbReference type="SUPFAM" id="SSF51338">
    <property type="entry name" value="Composite domain of metallo-dependent hydrolases"/>
    <property type="match status" value="1"/>
</dbReference>
<evidence type="ECO:0000256" key="1">
    <source>
        <dbReference type="ARBA" id="ARBA00001947"/>
    </source>
</evidence>